<protein>
    <submittedName>
        <fullName evidence="4">Helix-turn-helix domain-containing protein</fullName>
    </submittedName>
</protein>
<feature type="region of interest" description="Disordered" evidence="1">
    <location>
        <begin position="177"/>
        <end position="242"/>
    </location>
</feature>
<proteinExistence type="predicted"/>
<evidence type="ECO:0000256" key="2">
    <source>
        <dbReference type="SAM" id="Phobius"/>
    </source>
</evidence>
<keyword evidence="5" id="KW-1185">Reference proteome</keyword>
<organism evidence="4 5">
    <name type="scientific">Rhodanobacter humi</name>
    <dbReference type="NCBI Taxonomy" id="1888173"/>
    <lineage>
        <taxon>Bacteria</taxon>
        <taxon>Pseudomonadati</taxon>
        <taxon>Pseudomonadota</taxon>
        <taxon>Gammaproteobacteria</taxon>
        <taxon>Lysobacterales</taxon>
        <taxon>Rhodanobacteraceae</taxon>
        <taxon>Rhodanobacter</taxon>
    </lineage>
</organism>
<feature type="compositionally biased region" description="Low complexity" evidence="1">
    <location>
        <begin position="182"/>
        <end position="214"/>
    </location>
</feature>
<comment type="caution">
    <text evidence="4">The sequence shown here is derived from an EMBL/GenBank/DDBJ whole genome shotgun (WGS) entry which is preliminary data.</text>
</comment>
<keyword evidence="2" id="KW-1133">Transmembrane helix</keyword>
<dbReference type="InterPro" id="IPR025194">
    <property type="entry name" value="RodZ-like_C"/>
</dbReference>
<dbReference type="Proteomes" id="UP001562159">
    <property type="component" value="Unassembled WGS sequence"/>
</dbReference>
<feature type="domain" description="Cytoskeleton protein RodZ-like C-terminal" evidence="3">
    <location>
        <begin position="258"/>
        <end position="327"/>
    </location>
</feature>
<reference evidence="4 5" key="1">
    <citation type="submission" date="2024-07" db="EMBL/GenBank/DDBJ databases">
        <title>Molecular mechanisms and environmental adaptations of flagellar loss and biofilm growth of Rhodanobacter under environmental stress.</title>
        <authorList>
            <person name="Chen M."/>
        </authorList>
    </citation>
    <scope>NUCLEOTIDE SEQUENCE [LARGE SCALE GENOMIC DNA]</scope>
    <source>
        <strain evidence="4 5">RS22</strain>
    </source>
</reference>
<evidence type="ECO:0000313" key="4">
    <source>
        <dbReference type="EMBL" id="MEY2184185.1"/>
    </source>
</evidence>
<dbReference type="Pfam" id="PF13464">
    <property type="entry name" value="RodZ_C"/>
    <property type="match status" value="1"/>
</dbReference>
<dbReference type="InterPro" id="IPR010982">
    <property type="entry name" value="Lambda_DNA-bd_dom_sf"/>
</dbReference>
<evidence type="ECO:0000313" key="5">
    <source>
        <dbReference type="Proteomes" id="UP001562159"/>
    </source>
</evidence>
<name>A0ABV4AVB5_9GAMM</name>
<keyword evidence="2" id="KW-0472">Membrane</keyword>
<gene>
    <name evidence="4" type="ORF">AB7878_17370</name>
</gene>
<dbReference type="PANTHER" id="PTHR34475:SF1">
    <property type="entry name" value="CYTOSKELETON PROTEIN RODZ"/>
    <property type="match status" value="1"/>
</dbReference>
<dbReference type="PANTHER" id="PTHR34475">
    <property type="match status" value="1"/>
</dbReference>
<keyword evidence="2" id="KW-0812">Transmembrane</keyword>
<dbReference type="Gene3D" id="1.10.260.40">
    <property type="entry name" value="lambda repressor-like DNA-binding domains"/>
    <property type="match status" value="1"/>
</dbReference>
<accession>A0ABV4AVB5</accession>
<feature type="transmembrane region" description="Helical" evidence="2">
    <location>
        <begin position="136"/>
        <end position="158"/>
    </location>
</feature>
<dbReference type="Pfam" id="PF13413">
    <property type="entry name" value="HTH_25"/>
    <property type="match status" value="1"/>
</dbReference>
<dbReference type="EMBL" id="JBGBPY010000001">
    <property type="protein sequence ID" value="MEY2184185.1"/>
    <property type="molecule type" value="Genomic_DNA"/>
</dbReference>
<sequence>MTTKQPFQPGQDPAAHDLFADRPDVMEAPAASHALDHHDAVFGSRLRAAREARGADLETCAHALKLPLRILRKLEQGEHQGIDSKVYLASYIGKYGQYLGIDAAEIEAEQARIRQVEPPLVATGGISHSRFLLDRYATAATYVVLTLVIAVPTIWFGVRSTLDRDLSHLTPLDASPVAQQDASTPAVSAARTVASTAPASATPAQPQASAPAASDQPLMASMAPFPNLGGGNDTLPTPPTISTAATVNAGSGAHSLSLSLSAASWVEVTGQDGTRMEYGLLPAGTSKTWHSDQPLDVRIGNVSGAQVSIDGQPVTLDGFRRANVAHFRVQIADGKAAAAAL</sequence>
<evidence type="ECO:0000256" key="1">
    <source>
        <dbReference type="SAM" id="MobiDB-lite"/>
    </source>
</evidence>
<dbReference type="InterPro" id="IPR050400">
    <property type="entry name" value="Bact_Cytoskel_RodZ"/>
</dbReference>
<evidence type="ECO:0000259" key="3">
    <source>
        <dbReference type="Pfam" id="PF13464"/>
    </source>
</evidence>